<protein>
    <submittedName>
        <fullName evidence="1">Uncharacterized protein</fullName>
    </submittedName>
</protein>
<organism evidence="1">
    <name type="scientific">marine sediment metagenome</name>
    <dbReference type="NCBI Taxonomy" id="412755"/>
    <lineage>
        <taxon>unclassified sequences</taxon>
        <taxon>metagenomes</taxon>
        <taxon>ecological metagenomes</taxon>
    </lineage>
</organism>
<sequence>MSYLVRIQNDRTQLSQQLRHRALATTYTTSKTDNLHWQSSYPSLATGSQAVKRLVIYLTPLIPLSFKGEGEGSKPLTTPGKRLDFDSGASSRASGCEVLFSDLLYVVVVFVPEFPEVPHLATFLAGPDIIVVYHPVVNTLASLIPGHITLGKAPSAIPTLYHRLSRLLGVSRLATYLPLPESAAGISRL</sequence>
<reference evidence="1" key="1">
    <citation type="journal article" date="2014" name="Front. Microbiol.">
        <title>High frequency of phylogenetically diverse reductive dehalogenase-homologous genes in deep subseafloor sedimentary metagenomes.</title>
        <authorList>
            <person name="Kawai M."/>
            <person name="Futagami T."/>
            <person name="Toyoda A."/>
            <person name="Takaki Y."/>
            <person name="Nishi S."/>
            <person name="Hori S."/>
            <person name="Arai W."/>
            <person name="Tsubouchi T."/>
            <person name="Morono Y."/>
            <person name="Uchiyama I."/>
            <person name="Ito T."/>
            <person name="Fujiyama A."/>
            <person name="Inagaki F."/>
            <person name="Takami H."/>
        </authorList>
    </citation>
    <scope>NUCLEOTIDE SEQUENCE</scope>
    <source>
        <strain evidence="1">Expedition CK06-06</strain>
    </source>
</reference>
<gene>
    <name evidence="1" type="ORF">S12H4_09352</name>
</gene>
<comment type="caution">
    <text evidence="1">The sequence shown here is derived from an EMBL/GenBank/DDBJ whole genome shotgun (WGS) entry which is preliminary data.</text>
</comment>
<evidence type="ECO:0000313" key="1">
    <source>
        <dbReference type="EMBL" id="GAI70785.1"/>
    </source>
</evidence>
<dbReference type="EMBL" id="BARW01003775">
    <property type="protein sequence ID" value="GAI70785.1"/>
    <property type="molecule type" value="Genomic_DNA"/>
</dbReference>
<proteinExistence type="predicted"/>
<dbReference type="AlphaFoldDB" id="X1S5Q8"/>
<name>X1S5Q8_9ZZZZ</name>
<accession>X1S5Q8</accession>